<feature type="region of interest" description="Disordered" evidence="13">
    <location>
        <begin position="611"/>
        <end position="639"/>
    </location>
</feature>
<evidence type="ECO:0000256" key="10">
    <source>
        <dbReference type="ARBA" id="ARBA00040002"/>
    </source>
</evidence>
<accession>A0A9F1U410</accession>
<evidence type="ECO:0000256" key="7">
    <source>
        <dbReference type="ARBA" id="ARBA00023212"/>
    </source>
</evidence>
<reference evidence="14" key="1">
    <citation type="submission" date="2022-03" db="EMBL/GenBank/DDBJ databases">
        <authorList>
            <person name="Mikhailov K."/>
            <person name="Kravchuk O."/>
            <person name="Lyupina Y."/>
            <person name="Adameyko K."/>
        </authorList>
    </citation>
    <scope>NUCLEOTIDE SEQUENCE</scope>
</reference>
<comment type="subcellular location">
    <subcellularLocation>
        <location evidence="1">Cytoplasm</location>
        <location evidence="1">Cytoskeleton</location>
        <location evidence="1">Flagellum axoneme</location>
    </subcellularLocation>
    <subcellularLocation>
        <location evidence="9">Dynein axonemal particle</location>
    </subcellularLocation>
</comment>
<keyword evidence="5" id="KW-0282">Flagellum</keyword>
<dbReference type="InterPro" id="IPR036322">
    <property type="entry name" value="WD40_repeat_dom_sf"/>
</dbReference>
<feature type="region of interest" description="Disordered" evidence="13">
    <location>
        <begin position="1"/>
        <end position="40"/>
    </location>
</feature>
<protein>
    <recommendedName>
        <fullName evidence="10">Dynein axonemal intermediate chain 4</fullName>
    </recommendedName>
    <alternativeName>
        <fullName evidence="11">WD repeat-containing protein 78</fullName>
    </alternativeName>
</protein>
<evidence type="ECO:0000256" key="3">
    <source>
        <dbReference type="ARBA" id="ARBA00022574"/>
    </source>
</evidence>
<keyword evidence="2" id="KW-0963">Cytoplasm</keyword>
<keyword evidence="4" id="KW-0677">Repeat</keyword>
<gene>
    <name evidence="14" type="primary">DNAI4</name>
</gene>
<dbReference type="GO" id="GO:0120293">
    <property type="term" value="C:dynein axonemal particle"/>
    <property type="evidence" value="ECO:0007669"/>
    <property type="project" value="UniProtKB-SubCell"/>
</dbReference>
<keyword evidence="6" id="KW-0969">Cilium</keyword>
<dbReference type="InterPro" id="IPR015943">
    <property type="entry name" value="WD40/YVTN_repeat-like_dom_sf"/>
</dbReference>
<dbReference type="EMBL" id="OM982437">
    <property type="protein sequence ID" value="WAW84846.1"/>
    <property type="molecule type" value="mRNA"/>
</dbReference>
<evidence type="ECO:0000256" key="1">
    <source>
        <dbReference type="ARBA" id="ARBA00004611"/>
    </source>
</evidence>
<evidence type="ECO:0000313" key="14">
    <source>
        <dbReference type="EMBL" id="WAW84846.1"/>
    </source>
</evidence>
<dbReference type="GO" id="GO:0045504">
    <property type="term" value="F:dynein heavy chain binding"/>
    <property type="evidence" value="ECO:0007669"/>
    <property type="project" value="TreeGrafter"/>
</dbReference>
<dbReference type="PROSITE" id="PS50082">
    <property type="entry name" value="WD_REPEATS_2"/>
    <property type="match status" value="1"/>
</dbReference>
<dbReference type="GO" id="GO:0005858">
    <property type="term" value="C:axonemal dynein complex"/>
    <property type="evidence" value="ECO:0007669"/>
    <property type="project" value="TreeGrafter"/>
</dbReference>
<dbReference type="PANTHER" id="PTHR12442">
    <property type="entry name" value="DYNEIN INTERMEDIATE CHAIN"/>
    <property type="match status" value="1"/>
</dbReference>
<keyword evidence="7" id="KW-0206">Cytoskeleton</keyword>
<keyword evidence="3 12" id="KW-0853">WD repeat</keyword>
<dbReference type="FunFam" id="2.130.10.10:FF:001248">
    <property type="entry name" value="WD repeat domain 78"/>
    <property type="match status" value="1"/>
</dbReference>
<dbReference type="PROSITE" id="PS50294">
    <property type="entry name" value="WD_REPEATS_REGION"/>
    <property type="match status" value="1"/>
</dbReference>
<evidence type="ECO:0000256" key="4">
    <source>
        <dbReference type="ARBA" id="ARBA00022737"/>
    </source>
</evidence>
<feature type="compositionally biased region" description="Basic and acidic residues" evidence="13">
    <location>
        <begin position="7"/>
        <end position="16"/>
    </location>
</feature>
<dbReference type="SMART" id="SM00320">
    <property type="entry name" value="WD40"/>
    <property type="match status" value="6"/>
</dbReference>
<dbReference type="SUPFAM" id="SSF50978">
    <property type="entry name" value="WD40 repeat-like"/>
    <property type="match status" value="1"/>
</dbReference>
<evidence type="ECO:0000256" key="12">
    <source>
        <dbReference type="PROSITE-ProRule" id="PRU00221"/>
    </source>
</evidence>
<proteinExistence type="evidence at transcript level"/>
<feature type="repeat" description="WD" evidence="12">
    <location>
        <begin position="691"/>
        <end position="734"/>
    </location>
</feature>
<feature type="compositionally biased region" description="Basic and acidic residues" evidence="13">
    <location>
        <begin position="152"/>
        <end position="174"/>
    </location>
</feature>
<dbReference type="AlphaFoldDB" id="A0A9F1U410"/>
<sequence>MQKRGREKNSVKRSQHDQSFAKSRPSSMKSVAGTTRSYVSSRVSFTSSRRNLAAESSKQLNKANWQILDETGVDVTPQPLLQLDVHAIKMTQSNLGSDKDSSTVSAAMQQSLFGQSFALPGGTSATQGPFSSSVFGSISDIGTTGGSITRSFTEEQPRVKRPTESEEFLEERTRTSITLTESDLEKPVSLTLSETETIWLLDMDSVVVAKGSEDTVSIQEQNELYQQLVNGREGNDRYVPRGVQTVDFDHKIKGSQTMPVDKKSTGAWATVWDIYDTYKDQEEGQEPGHPAASGNTSTAMSGATSASGVRVGAGGDHRNTSISSKSLHQTLNLGERAAGQNSTPSMMIGNESSMVSTMGGRLMAVDSQTHEDLPDQMEHLDPTQPNDHSVLRMASLAENLLKMEKAVLQNVYQEKQAMYRGLPVLKDPFAPVTSAERQFVIHKPHLERLWTLSYHKTKDKQASCMAWNKQNPDIVAVGYGNLDFSGQEDGIVCCWSLKNPEHPERVYKATSPITSLSFSDTHANLLAAGHYDGNVSLYNLRVTEPDCILDTRDNCNSHYGPVWQVEWVEKERSMAEDRTEVLVTIGSDGRVNQWSIRKGFEGVQLMRIKRPAHLDTRSTQQSKAKGKHSQGPAAQEGVSKAHSSEALISQYTTGLAFDFWPDDVNIYVASTQEGLVHKCSCSYNEQFLETYEGHTGPVMKVKWCPYQPSNLFITCSADWSVKIWHQDESAPLLSLTSAQCHKSIVDVCWCPWNVLVFATVSTGRIELWDLSYSILDPYIVHKLSGNVQQCCLRFGMNAKVLLVGDAKGTVSVYQMKNVSEPPPIEESMSSLMAAISKEL</sequence>
<dbReference type="Gene3D" id="2.130.10.10">
    <property type="entry name" value="YVTN repeat-like/Quinoprotein amine dehydrogenase"/>
    <property type="match status" value="2"/>
</dbReference>
<dbReference type="PANTHER" id="PTHR12442:SF12">
    <property type="entry name" value="DYNEIN AXONEMAL INTERMEDIATE CHAIN 4"/>
    <property type="match status" value="1"/>
</dbReference>
<feature type="region of interest" description="Disordered" evidence="13">
    <location>
        <begin position="146"/>
        <end position="174"/>
    </location>
</feature>
<evidence type="ECO:0000256" key="11">
    <source>
        <dbReference type="ARBA" id="ARBA00041557"/>
    </source>
</evidence>
<evidence type="ECO:0000256" key="2">
    <source>
        <dbReference type="ARBA" id="ARBA00022490"/>
    </source>
</evidence>
<evidence type="ECO:0000256" key="5">
    <source>
        <dbReference type="ARBA" id="ARBA00022846"/>
    </source>
</evidence>
<feature type="compositionally biased region" description="Polar residues" evidence="13">
    <location>
        <begin position="17"/>
        <end position="33"/>
    </location>
</feature>
<feature type="compositionally biased region" description="Low complexity" evidence="13">
    <location>
        <begin position="291"/>
        <end position="308"/>
    </location>
</feature>
<evidence type="ECO:0000256" key="13">
    <source>
        <dbReference type="SAM" id="MobiDB-lite"/>
    </source>
</evidence>
<dbReference type="InterPro" id="IPR001680">
    <property type="entry name" value="WD40_rpt"/>
</dbReference>
<evidence type="ECO:0000256" key="6">
    <source>
        <dbReference type="ARBA" id="ARBA00023069"/>
    </source>
</evidence>
<evidence type="ECO:0000256" key="9">
    <source>
        <dbReference type="ARBA" id="ARBA00024190"/>
    </source>
</evidence>
<evidence type="ECO:0000256" key="8">
    <source>
        <dbReference type="ARBA" id="ARBA00023273"/>
    </source>
</evidence>
<dbReference type="GO" id="GO:0003341">
    <property type="term" value="P:cilium movement"/>
    <property type="evidence" value="ECO:0007669"/>
    <property type="project" value="TreeGrafter"/>
</dbReference>
<dbReference type="InterPro" id="IPR050687">
    <property type="entry name" value="Dynein_IC"/>
</dbReference>
<keyword evidence="8" id="KW-0966">Cell projection</keyword>
<name>A0A9F1U410_HALDU</name>
<dbReference type="GO" id="GO:0045503">
    <property type="term" value="F:dynein light chain binding"/>
    <property type="evidence" value="ECO:0007669"/>
    <property type="project" value="TreeGrafter"/>
</dbReference>
<dbReference type="Pfam" id="PF00400">
    <property type="entry name" value="WD40"/>
    <property type="match status" value="2"/>
</dbReference>
<feature type="region of interest" description="Disordered" evidence="13">
    <location>
        <begin position="281"/>
        <end position="328"/>
    </location>
</feature>
<organism evidence="14">
    <name type="scientific">Halisarca dujardinii</name>
    <name type="common">Dujardin's slime sponge</name>
    <dbReference type="NCBI Taxonomy" id="2583056"/>
    <lineage>
        <taxon>Eukaryota</taxon>
        <taxon>Metazoa</taxon>
        <taxon>Porifera</taxon>
        <taxon>Demospongiae</taxon>
        <taxon>Verongimorpha</taxon>
        <taxon>Chondrillida</taxon>
        <taxon>Halisarcidae</taxon>
        <taxon>Halisarca</taxon>
    </lineage>
</organism>